<gene>
    <name evidence="3" type="ORF">S01H1_41215</name>
</gene>
<dbReference type="PANTHER" id="PTHR42788">
    <property type="entry name" value="TAURINE IMPORT ATP-BINDING PROTEIN-RELATED"/>
    <property type="match status" value="1"/>
</dbReference>
<dbReference type="Gene3D" id="3.40.50.300">
    <property type="entry name" value="P-loop containing nucleotide triphosphate hydrolases"/>
    <property type="match status" value="1"/>
</dbReference>
<keyword evidence="1" id="KW-0813">Transport</keyword>
<evidence type="ECO:0000259" key="2">
    <source>
        <dbReference type="Pfam" id="PF00005"/>
    </source>
</evidence>
<comment type="caution">
    <text evidence="3">The sequence shown here is derived from an EMBL/GenBank/DDBJ whole genome shotgun (WGS) entry which is preliminary data.</text>
</comment>
<sequence>MSSPLLEIKDLHVGFNVFEGTLKVLDGVNLTICRGEKVSLIGEMGCGKTTLMK</sequence>
<evidence type="ECO:0000256" key="1">
    <source>
        <dbReference type="ARBA" id="ARBA00022448"/>
    </source>
</evidence>
<proteinExistence type="predicted"/>
<dbReference type="SUPFAM" id="SSF52540">
    <property type="entry name" value="P-loop containing nucleoside triphosphate hydrolases"/>
    <property type="match status" value="1"/>
</dbReference>
<dbReference type="AlphaFoldDB" id="X0WHA2"/>
<protein>
    <recommendedName>
        <fullName evidence="2">ABC transporter domain-containing protein</fullName>
    </recommendedName>
</protein>
<evidence type="ECO:0000313" key="3">
    <source>
        <dbReference type="EMBL" id="GAG12071.1"/>
    </source>
</evidence>
<feature type="non-terminal residue" evidence="3">
    <location>
        <position position="53"/>
    </location>
</feature>
<dbReference type="Pfam" id="PF00005">
    <property type="entry name" value="ABC_tran"/>
    <property type="match status" value="1"/>
</dbReference>
<accession>X0WHA2</accession>
<name>X0WHA2_9ZZZZ</name>
<dbReference type="PANTHER" id="PTHR42788:SF13">
    <property type="entry name" value="ALIPHATIC SULFONATES IMPORT ATP-BINDING PROTEIN SSUB"/>
    <property type="match status" value="1"/>
</dbReference>
<dbReference type="InterPro" id="IPR027417">
    <property type="entry name" value="P-loop_NTPase"/>
</dbReference>
<dbReference type="EMBL" id="BARS01026132">
    <property type="protein sequence ID" value="GAG12071.1"/>
    <property type="molecule type" value="Genomic_DNA"/>
</dbReference>
<feature type="domain" description="ABC transporter" evidence="2">
    <location>
        <begin position="25"/>
        <end position="53"/>
    </location>
</feature>
<dbReference type="GO" id="GO:0016887">
    <property type="term" value="F:ATP hydrolysis activity"/>
    <property type="evidence" value="ECO:0007669"/>
    <property type="project" value="InterPro"/>
</dbReference>
<dbReference type="InterPro" id="IPR003439">
    <property type="entry name" value="ABC_transporter-like_ATP-bd"/>
</dbReference>
<dbReference type="InterPro" id="IPR050166">
    <property type="entry name" value="ABC_transporter_ATP-bind"/>
</dbReference>
<organism evidence="3">
    <name type="scientific">marine sediment metagenome</name>
    <dbReference type="NCBI Taxonomy" id="412755"/>
    <lineage>
        <taxon>unclassified sequences</taxon>
        <taxon>metagenomes</taxon>
        <taxon>ecological metagenomes</taxon>
    </lineage>
</organism>
<dbReference type="GO" id="GO:0005524">
    <property type="term" value="F:ATP binding"/>
    <property type="evidence" value="ECO:0007669"/>
    <property type="project" value="InterPro"/>
</dbReference>
<reference evidence="3" key="1">
    <citation type="journal article" date="2014" name="Front. Microbiol.">
        <title>High frequency of phylogenetically diverse reductive dehalogenase-homologous genes in deep subseafloor sedimentary metagenomes.</title>
        <authorList>
            <person name="Kawai M."/>
            <person name="Futagami T."/>
            <person name="Toyoda A."/>
            <person name="Takaki Y."/>
            <person name="Nishi S."/>
            <person name="Hori S."/>
            <person name="Arai W."/>
            <person name="Tsubouchi T."/>
            <person name="Morono Y."/>
            <person name="Uchiyama I."/>
            <person name="Ito T."/>
            <person name="Fujiyama A."/>
            <person name="Inagaki F."/>
            <person name="Takami H."/>
        </authorList>
    </citation>
    <scope>NUCLEOTIDE SEQUENCE</scope>
    <source>
        <strain evidence="3">Expedition CK06-06</strain>
    </source>
</reference>